<reference evidence="1 2" key="1">
    <citation type="submission" date="2023-10" db="EMBL/GenBank/DDBJ databases">
        <title>Virgibacillus halophilus 5B73C genome.</title>
        <authorList>
            <person name="Miliotis G."/>
            <person name="Sengupta P."/>
            <person name="Hameed A."/>
            <person name="Chuvochina M."/>
            <person name="Mcdonagh F."/>
            <person name="Simpson A.C."/>
            <person name="Singh N.K."/>
            <person name="Rekha P.D."/>
            <person name="Raman K."/>
            <person name="Hugenholtz P."/>
            <person name="Venkateswaran K."/>
        </authorList>
    </citation>
    <scope>NUCLEOTIDE SEQUENCE [LARGE SCALE GENOMIC DNA]</scope>
    <source>
        <strain evidence="1 2">5B73C</strain>
    </source>
</reference>
<dbReference type="EMBL" id="JAWDIP010000004">
    <property type="protein sequence ID" value="MDY0396642.1"/>
    <property type="molecule type" value="Genomic_DNA"/>
</dbReference>
<organism evidence="1 2">
    <name type="scientific">Tigheibacillus halophilus</name>
    <dbReference type="NCBI Taxonomy" id="361280"/>
    <lineage>
        <taxon>Bacteria</taxon>
        <taxon>Bacillati</taxon>
        <taxon>Bacillota</taxon>
        <taxon>Bacilli</taxon>
        <taxon>Bacillales</taxon>
        <taxon>Bacillaceae</taxon>
        <taxon>Tigheibacillus</taxon>
    </lineage>
</organism>
<keyword evidence="2" id="KW-1185">Reference proteome</keyword>
<dbReference type="Proteomes" id="UP001281447">
    <property type="component" value="Unassembled WGS sequence"/>
</dbReference>
<proteinExistence type="predicted"/>
<evidence type="ECO:0000313" key="2">
    <source>
        <dbReference type="Proteomes" id="UP001281447"/>
    </source>
</evidence>
<comment type="caution">
    <text evidence="1">The sequence shown here is derived from an EMBL/GenBank/DDBJ whole genome shotgun (WGS) entry which is preliminary data.</text>
</comment>
<evidence type="ECO:0000313" key="1">
    <source>
        <dbReference type="EMBL" id="MDY0396642.1"/>
    </source>
</evidence>
<name>A0ABU5CBE5_9BACI</name>
<sequence length="227" mass="26501">MEFTPENLYEEAEKLYVQEGYSCTKIEQVLGLNRKKVSAYLRSKDIKVKVIAGNHNKEEIQAKYTKGEEMFLKGRSLRNTSKELKISRAGFSNWLKQRGHIIKAKNNFKSIDLERKLLTAENLFNKTNALFKSAKEANVSFYVLSRYLEEKGYDLKREIYKVDESIFEKIDTSIKAYWLGMLYADAYVDNFKNVLEFCLKEGDRSHVEKFKGFLQANNSIKTKKGQR</sequence>
<gene>
    <name evidence="1" type="ORF">RWE15_22965</name>
</gene>
<protein>
    <submittedName>
        <fullName evidence="1">Uncharacterized protein</fullName>
    </submittedName>
</protein>
<accession>A0ABU5CBE5</accession>